<keyword evidence="1" id="KW-1133">Transmembrane helix</keyword>
<reference evidence="2 3" key="1">
    <citation type="journal article" date="2010" name="Stand. Genomic Sci.">
        <title>Complete genome sequence of Coraliomargarita akajimensis type strain (04OKA010-24).</title>
        <authorList>
            <person name="Mavromatis K."/>
            <person name="Abt B."/>
            <person name="Brambilla E."/>
            <person name="Lapidus A."/>
            <person name="Copeland A."/>
            <person name="Deshpande S."/>
            <person name="Nolan M."/>
            <person name="Lucas S."/>
            <person name="Tice H."/>
            <person name="Cheng J.F."/>
            <person name="Han C."/>
            <person name="Detter J.C."/>
            <person name="Woyke T."/>
            <person name="Goodwin L."/>
            <person name="Pitluck S."/>
            <person name="Held B."/>
            <person name="Brettin T."/>
            <person name="Tapia R."/>
            <person name="Ivanova N."/>
            <person name="Mikhailova N."/>
            <person name="Pati A."/>
            <person name="Liolios K."/>
            <person name="Chen A."/>
            <person name="Palaniappan K."/>
            <person name="Land M."/>
            <person name="Hauser L."/>
            <person name="Chang Y.J."/>
            <person name="Jeffries C.D."/>
            <person name="Rohde M."/>
            <person name="Goker M."/>
            <person name="Bristow J."/>
            <person name="Eisen J.A."/>
            <person name="Markowitz V."/>
            <person name="Hugenholtz P."/>
            <person name="Klenk H.P."/>
            <person name="Kyrpides N.C."/>
        </authorList>
    </citation>
    <scope>NUCLEOTIDE SEQUENCE [LARGE SCALE GENOMIC DNA]</scope>
    <source>
        <strain evidence="3">DSM 45221 / IAM 15411 / JCM 23193 / KCTC 12865</strain>
    </source>
</reference>
<keyword evidence="3" id="KW-1185">Reference proteome</keyword>
<dbReference type="RefSeq" id="WP_013043821.1">
    <property type="nucleotide sequence ID" value="NC_014008.1"/>
</dbReference>
<keyword evidence="1" id="KW-0472">Membrane</keyword>
<proteinExistence type="predicted"/>
<sequence length="294" mass="34034">MITETTVEYILLACALLSIFLPTLSGRTSMPILSVAARWIRWFLFAAVFSFVLYLTEWSLRPVWVHMIVGAGIWFLLETAYNWIAIKALSNSELPLFPSFRENRDGDEWPADKKAIELKDWLRQQSYKQICALKAELFEDTYLRSSVYESQDGLTRIQVLFLPKRKGDSAACFSINSIGENEERLITDNHFLPFGGYYPEAWSQCRRPLIGSLPRLLSLHHRRLLKSQLVPIPFEDGALADLNDQQRVLERLNLDTGFLVAPAEQEFEGRISYEGRYRLWKEMWMLAYLGKPVS</sequence>
<evidence type="ECO:0000256" key="1">
    <source>
        <dbReference type="SAM" id="Phobius"/>
    </source>
</evidence>
<feature type="transmembrane region" description="Helical" evidence="1">
    <location>
        <begin position="36"/>
        <end position="56"/>
    </location>
</feature>
<dbReference type="KEGG" id="caa:Caka_2081"/>
<evidence type="ECO:0000313" key="2">
    <source>
        <dbReference type="EMBL" id="ADE55099.1"/>
    </source>
</evidence>
<gene>
    <name evidence="2" type="ordered locus">Caka_2081</name>
</gene>
<keyword evidence="1" id="KW-0812">Transmembrane</keyword>
<dbReference type="AlphaFoldDB" id="D5ELG3"/>
<dbReference type="HOGENOM" id="CLU_945659_0_0_0"/>
<dbReference type="Proteomes" id="UP000000925">
    <property type="component" value="Chromosome"/>
</dbReference>
<feature type="transmembrane region" description="Helical" evidence="1">
    <location>
        <begin position="63"/>
        <end position="84"/>
    </location>
</feature>
<dbReference type="EMBL" id="CP001998">
    <property type="protein sequence ID" value="ADE55099.1"/>
    <property type="molecule type" value="Genomic_DNA"/>
</dbReference>
<evidence type="ECO:0000313" key="3">
    <source>
        <dbReference type="Proteomes" id="UP000000925"/>
    </source>
</evidence>
<organism evidence="2 3">
    <name type="scientific">Coraliomargarita akajimensis (strain DSM 45221 / IAM 15411 / JCM 23193 / KCTC 12865 / 04OKA010-24)</name>
    <dbReference type="NCBI Taxonomy" id="583355"/>
    <lineage>
        <taxon>Bacteria</taxon>
        <taxon>Pseudomonadati</taxon>
        <taxon>Verrucomicrobiota</taxon>
        <taxon>Opitutia</taxon>
        <taxon>Puniceicoccales</taxon>
        <taxon>Coraliomargaritaceae</taxon>
        <taxon>Coraliomargarita</taxon>
    </lineage>
</organism>
<accession>D5ELG3</accession>
<name>D5ELG3_CORAD</name>
<protein>
    <submittedName>
        <fullName evidence="2">Uncharacterized protein</fullName>
    </submittedName>
</protein>
<dbReference type="eggNOG" id="ENOG5033R4E">
    <property type="taxonomic scope" value="Bacteria"/>
</dbReference>